<protein>
    <submittedName>
        <fullName evidence="2">Uncharacterized protein</fullName>
    </submittedName>
</protein>
<name>V6Q3V7_9ENTE</name>
<dbReference type="RefSeq" id="WP_023606345.1">
    <property type="nucleotide sequence ID" value="NZ_AYSH01000013.1"/>
</dbReference>
<evidence type="ECO:0000256" key="1">
    <source>
        <dbReference type="SAM" id="MobiDB-lite"/>
    </source>
</evidence>
<feature type="region of interest" description="Disordered" evidence="1">
    <location>
        <begin position="1"/>
        <end position="30"/>
    </location>
</feature>
<evidence type="ECO:0000313" key="2">
    <source>
        <dbReference type="EMBL" id="EST89911.1"/>
    </source>
</evidence>
<proteinExistence type="predicted"/>
<evidence type="ECO:0000313" key="3">
    <source>
        <dbReference type="Proteomes" id="UP000018126"/>
    </source>
</evidence>
<organism evidence="2 3">
    <name type="scientific">Vagococcus lutrae LBD1</name>
    <dbReference type="NCBI Taxonomy" id="1408226"/>
    <lineage>
        <taxon>Bacteria</taxon>
        <taxon>Bacillati</taxon>
        <taxon>Bacillota</taxon>
        <taxon>Bacilli</taxon>
        <taxon>Lactobacillales</taxon>
        <taxon>Enterococcaceae</taxon>
        <taxon>Vagococcus</taxon>
    </lineage>
</organism>
<dbReference type="PATRIC" id="fig|1408226.3.peg.989"/>
<reference evidence="2 3" key="1">
    <citation type="journal article" date="2013" name="Genome Announc.">
        <title>High-Quality Draft Genome Sequence of Vagococcus lutrae Strain LBD1, Isolated from the Largemouth Bass Micropterus salmoides.</title>
        <authorList>
            <person name="Lebreton F."/>
            <person name="Valentino M.D."/>
            <person name="Duncan L.B."/>
            <person name="Zeng Q."/>
            <person name="Manson McGuire A."/>
            <person name="Earl A.M."/>
            <person name="Gilmore M.S."/>
        </authorList>
    </citation>
    <scope>NUCLEOTIDE SEQUENCE [LARGE SCALE GENOMIC DNA]</scope>
    <source>
        <strain evidence="2 3">LBD1</strain>
    </source>
</reference>
<dbReference type="Pfam" id="PF17363">
    <property type="entry name" value="DUF5388"/>
    <property type="match status" value="1"/>
</dbReference>
<dbReference type="EMBL" id="AYSH01000013">
    <property type="protein sequence ID" value="EST89911.1"/>
    <property type="molecule type" value="Genomic_DNA"/>
</dbReference>
<dbReference type="STRING" id="1408226.T233_01017"/>
<dbReference type="Proteomes" id="UP000018126">
    <property type="component" value="Unassembled WGS sequence"/>
</dbReference>
<accession>V6Q3V7</accession>
<dbReference type="AlphaFoldDB" id="V6Q3V7"/>
<sequence length="122" mass="13998">MALVQSNKNKKKKLINRGPDIQPKQTFTMDQLEKPVQAKKEEAKEAVVLEPEYIPKPTTLKIDTRIRDQINALSLIGYGDTQKEALELLINNVLESMTVDERRKFDVQYGVLEDKTRKSGKK</sequence>
<gene>
    <name evidence="2" type="ORF">T233_01017</name>
</gene>
<dbReference type="InterPro" id="IPR035528">
    <property type="entry name" value="DUF5388"/>
</dbReference>
<keyword evidence="3" id="KW-1185">Reference proteome</keyword>
<comment type="caution">
    <text evidence="2">The sequence shown here is derived from an EMBL/GenBank/DDBJ whole genome shotgun (WGS) entry which is preliminary data.</text>
</comment>